<sequence>ASKAQRAGQRLRDLHRLVASCAREAAGFLHAHPRVSVLMLYNALVGALATLLRFFLQDGLIRAGASPALLGPLLLAIELCGVAGARLALPLSRLPY</sequence>
<organism evidence="2 3">
    <name type="scientific">Intestinimonas massiliensis</name>
    <name type="common">ex Afouda et al. 2020</name>
    <dbReference type="NCBI Taxonomy" id="1673721"/>
    <lineage>
        <taxon>Bacteria</taxon>
        <taxon>Bacillati</taxon>
        <taxon>Bacillota</taxon>
        <taxon>Clostridia</taxon>
        <taxon>Eubacteriales</taxon>
        <taxon>Intestinimonas</taxon>
    </lineage>
</organism>
<keyword evidence="1" id="KW-0812">Transmembrane</keyword>
<gene>
    <name evidence="2" type="ORF">NE579_16960</name>
</gene>
<accession>A0AAW5JXZ3</accession>
<evidence type="ECO:0000313" key="3">
    <source>
        <dbReference type="Proteomes" id="UP001204562"/>
    </source>
</evidence>
<dbReference type="Proteomes" id="UP001204562">
    <property type="component" value="Unassembled WGS sequence"/>
</dbReference>
<comment type="caution">
    <text evidence="2">The sequence shown here is derived from an EMBL/GenBank/DDBJ whole genome shotgun (WGS) entry which is preliminary data.</text>
</comment>
<proteinExistence type="predicted"/>
<dbReference type="EMBL" id="JANFYS010000368">
    <property type="protein sequence ID" value="MCQ4772085.1"/>
    <property type="molecule type" value="Genomic_DNA"/>
</dbReference>
<reference evidence="2" key="1">
    <citation type="submission" date="2022-06" db="EMBL/GenBank/DDBJ databases">
        <title>Isolation of gut microbiota from human fecal samples.</title>
        <authorList>
            <person name="Pamer E.G."/>
            <person name="Barat B."/>
            <person name="Waligurski E."/>
            <person name="Medina S."/>
            <person name="Paddock L."/>
            <person name="Mostad J."/>
        </authorList>
    </citation>
    <scope>NUCLEOTIDE SEQUENCE</scope>
    <source>
        <strain evidence="2">DFI.9.91</strain>
    </source>
</reference>
<feature type="transmembrane region" description="Helical" evidence="1">
    <location>
        <begin position="38"/>
        <end position="56"/>
    </location>
</feature>
<feature type="non-terminal residue" evidence="2">
    <location>
        <position position="1"/>
    </location>
</feature>
<feature type="transmembrane region" description="Helical" evidence="1">
    <location>
        <begin position="68"/>
        <end position="89"/>
    </location>
</feature>
<feature type="non-terminal residue" evidence="2">
    <location>
        <position position="96"/>
    </location>
</feature>
<keyword evidence="1" id="KW-1133">Transmembrane helix</keyword>
<keyword evidence="1" id="KW-0472">Membrane</keyword>
<protein>
    <submittedName>
        <fullName evidence="2">Uncharacterized protein</fullName>
    </submittedName>
</protein>
<dbReference type="AlphaFoldDB" id="A0AAW5JXZ3"/>
<name>A0AAW5JXZ3_9FIRM</name>
<evidence type="ECO:0000313" key="2">
    <source>
        <dbReference type="EMBL" id="MCQ4772085.1"/>
    </source>
</evidence>
<evidence type="ECO:0000256" key="1">
    <source>
        <dbReference type="SAM" id="Phobius"/>
    </source>
</evidence>